<reference evidence="3" key="1">
    <citation type="submission" date="2022-01" db="EMBL/GenBank/DDBJ databases">
        <title>Genome Sequence Resource for Two Populations of Ditylenchus destructor, the Migratory Endoparasitic Phytonematode.</title>
        <authorList>
            <person name="Zhang H."/>
            <person name="Lin R."/>
            <person name="Xie B."/>
        </authorList>
    </citation>
    <scope>NUCLEOTIDE SEQUENCE</scope>
    <source>
        <strain evidence="3">BazhouSP</strain>
    </source>
</reference>
<dbReference type="Gene3D" id="1.25.40.20">
    <property type="entry name" value="Ankyrin repeat-containing domain"/>
    <property type="match status" value="1"/>
</dbReference>
<gene>
    <name evidence="3" type="ORF">DdX_01907</name>
</gene>
<name>A0AAD4NBR5_9BILA</name>
<evidence type="ECO:0000256" key="2">
    <source>
        <dbReference type="SAM" id="MobiDB-lite"/>
    </source>
</evidence>
<organism evidence="3 4">
    <name type="scientific">Ditylenchus destructor</name>
    <dbReference type="NCBI Taxonomy" id="166010"/>
    <lineage>
        <taxon>Eukaryota</taxon>
        <taxon>Metazoa</taxon>
        <taxon>Ecdysozoa</taxon>
        <taxon>Nematoda</taxon>
        <taxon>Chromadorea</taxon>
        <taxon>Rhabditida</taxon>
        <taxon>Tylenchina</taxon>
        <taxon>Tylenchomorpha</taxon>
        <taxon>Sphaerularioidea</taxon>
        <taxon>Anguinidae</taxon>
        <taxon>Anguininae</taxon>
        <taxon>Ditylenchus</taxon>
    </lineage>
</organism>
<accession>A0AAD4NBR5</accession>
<dbReference type="InterPro" id="IPR036770">
    <property type="entry name" value="Ankyrin_rpt-contain_sf"/>
</dbReference>
<dbReference type="Proteomes" id="UP001201812">
    <property type="component" value="Unassembled WGS sequence"/>
</dbReference>
<dbReference type="PROSITE" id="PS50297">
    <property type="entry name" value="ANK_REP_REGION"/>
    <property type="match status" value="1"/>
</dbReference>
<dbReference type="PROSITE" id="PS50088">
    <property type="entry name" value="ANK_REPEAT"/>
    <property type="match status" value="1"/>
</dbReference>
<comment type="caution">
    <text evidence="3">The sequence shown here is derived from an EMBL/GenBank/DDBJ whole genome shotgun (WGS) entry which is preliminary data.</text>
</comment>
<feature type="compositionally biased region" description="Polar residues" evidence="2">
    <location>
        <begin position="79"/>
        <end position="101"/>
    </location>
</feature>
<sequence>MATNSKQTRIEPNAGYSKSILKAINSLDGKIDQLEERQGIQPVAAQDASKDVSSGNPIFSFDSNPERAARRARPRKSISLDSSQRSQQPANDTQNISHTTKWQSVNEIDSSVLEKSIKGMPLVVNTPSPCSSLHSSQISIAKCDTASTTTEFDDVSTKESITSISFAVYAEAMYACSPDIVKYAHPYCQRTTLVMIAAKSGETSLVRYLAQLGANLNAKDEVSADLNAIDGHGKAYYHYLPPITDERGDDYQDGKHLQPFSFTQSFQRMGSLKTVKRAVRDLFILPGKR</sequence>
<dbReference type="AlphaFoldDB" id="A0AAD4NBR5"/>
<dbReference type="SUPFAM" id="SSF48403">
    <property type="entry name" value="Ankyrin repeat"/>
    <property type="match status" value="1"/>
</dbReference>
<protein>
    <recommendedName>
        <fullName evidence="5">Ankyrin repeat protein</fullName>
    </recommendedName>
</protein>
<keyword evidence="4" id="KW-1185">Reference proteome</keyword>
<evidence type="ECO:0000313" key="4">
    <source>
        <dbReference type="Proteomes" id="UP001201812"/>
    </source>
</evidence>
<proteinExistence type="predicted"/>
<evidence type="ECO:0008006" key="5">
    <source>
        <dbReference type="Google" id="ProtNLM"/>
    </source>
</evidence>
<evidence type="ECO:0000256" key="1">
    <source>
        <dbReference type="PROSITE-ProRule" id="PRU00023"/>
    </source>
</evidence>
<evidence type="ECO:0000313" key="3">
    <source>
        <dbReference type="EMBL" id="KAI1725255.1"/>
    </source>
</evidence>
<feature type="repeat" description="ANK" evidence="1">
    <location>
        <begin position="189"/>
        <end position="221"/>
    </location>
</feature>
<feature type="compositionally biased region" description="Polar residues" evidence="2">
    <location>
        <begin position="51"/>
        <end position="63"/>
    </location>
</feature>
<keyword evidence="1" id="KW-0040">ANK repeat</keyword>
<dbReference type="EMBL" id="JAKKPZ010000002">
    <property type="protein sequence ID" value="KAI1725255.1"/>
    <property type="molecule type" value="Genomic_DNA"/>
</dbReference>
<feature type="region of interest" description="Disordered" evidence="2">
    <location>
        <begin position="38"/>
        <end position="101"/>
    </location>
</feature>
<dbReference type="InterPro" id="IPR002110">
    <property type="entry name" value="Ankyrin_rpt"/>
</dbReference>